<proteinExistence type="predicted"/>
<reference evidence="1 2" key="1">
    <citation type="submission" date="2021-06" db="EMBL/GenBank/DDBJ databases">
        <title>Caerostris darwini draft genome.</title>
        <authorList>
            <person name="Kono N."/>
            <person name="Arakawa K."/>
        </authorList>
    </citation>
    <scope>NUCLEOTIDE SEQUENCE [LARGE SCALE GENOMIC DNA]</scope>
</reference>
<protein>
    <submittedName>
        <fullName evidence="1">Uncharacterized protein</fullName>
    </submittedName>
</protein>
<comment type="caution">
    <text evidence="1">The sequence shown here is derived from an EMBL/GenBank/DDBJ whole genome shotgun (WGS) entry which is preliminary data.</text>
</comment>
<dbReference type="EMBL" id="BPLQ01008493">
    <property type="protein sequence ID" value="GIY37699.1"/>
    <property type="molecule type" value="Genomic_DNA"/>
</dbReference>
<dbReference type="AlphaFoldDB" id="A0AAV4SUG0"/>
<keyword evidence="2" id="KW-1185">Reference proteome</keyword>
<evidence type="ECO:0000313" key="2">
    <source>
        <dbReference type="Proteomes" id="UP001054837"/>
    </source>
</evidence>
<gene>
    <name evidence="1" type="ORF">CDAR_431691</name>
</gene>
<dbReference type="Proteomes" id="UP001054837">
    <property type="component" value="Unassembled WGS sequence"/>
</dbReference>
<name>A0AAV4SUG0_9ARAC</name>
<sequence length="129" mass="14578">MEGLFNPLLLFGTKVGKFSTSRLPRVYVRYLKPRAIKLNSILTISEAIRRSVRNEQPLDFTKRPTITIPWLDYPNSNGSASSLCSFAEPTTNHLPGEVGEIDLVPFSCPGDYGPIPLEHSLRRDTWIEF</sequence>
<evidence type="ECO:0000313" key="1">
    <source>
        <dbReference type="EMBL" id="GIY37699.1"/>
    </source>
</evidence>
<accession>A0AAV4SUG0</accession>
<organism evidence="1 2">
    <name type="scientific">Caerostris darwini</name>
    <dbReference type="NCBI Taxonomy" id="1538125"/>
    <lineage>
        <taxon>Eukaryota</taxon>
        <taxon>Metazoa</taxon>
        <taxon>Ecdysozoa</taxon>
        <taxon>Arthropoda</taxon>
        <taxon>Chelicerata</taxon>
        <taxon>Arachnida</taxon>
        <taxon>Araneae</taxon>
        <taxon>Araneomorphae</taxon>
        <taxon>Entelegynae</taxon>
        <taxon>Araneoidea</taxon>
        <taxon>Araneidae</taxon>
        <taxon>Caerostris</taxon>
    </lineage>
</organism>